<dbReference type="Proteomes" id="UP000237230">
    <property type="component" value="Unassembled WGS sequence"/>
</dbReference>
<evidence type="ECO:0000256" key="4">
    <source>
        <dbReference type="ARBA" id="ARBA00022475"/>
    </source>
</evidence>
<evidence type="ECO:0000256" key="10">
    <source>
        <dbReference type="ARBA" id="ARBA00023065"/>
    </source>
</evidence>
<dbReference type="InterPro" id="IPR023051">
    <property type="entry name" value="Kup"/>
</dbReference>
<keyword evidence="3 12" id="KW-0813">Transport</keyword>
<reference evidence="15 16" key="2">
    <citation type="submission" date="2018-03" db="EMBL/GenBank/DDBJ databases">
        <title>Draft genome of Pseudomonas putida strain KH-21-114.</title>
        <authorList>
            <person name="Yoshizawa S."/>
            <person name="Khan N.H."/>
            <person name="Nishimura M."/>
            <person name="Chiura H.X."/>
            <person name="Ogura Y."/>
            <person name="Hayashi T."/>
            <person name="Kogure K."/>
        </authorList>
    </citation>
    <scope>NUCLEOTIDE SEQUENCE [LARGE SCALE GENOMIC DNA]</scope>
    <source>
        <strain evidence="15 16">KH-21-114</strain>
    </source>
</reference>
<evidence type="ECO:0000256" key="11">
    <source>
        <dbReference type="ARBA" id="ARBA00023136"/>
    </source>
</evidence>
<evidence type="ECO:0000256" key="9">
    <source>
        <dbReference type="ARBA" id="ARBA00022989"/>
    </source>
</evidence>
<dbReference type="GO" id="GO:0015293">
    <property type="term" value="F:symporter activity"/>
    <property type="evidence" value="ECO:0007669"/>
    <property type="project" value="UniProtKB-UniRule"/>
</dbReference>
<evidence type="ECO:0000256" key="2">
    <source>
        <dbReference type="ARBA" id="ARBA00007019"/>
    </source>
</evidence>
<feature type="transmembrane region" description="Helical" evidence="12">
    <location>
        <begin position="354"/>
        <end position="379"/>
    </location>
</feature>
<gene>
    <name evidence="12" type="primary">kup</name>
    <name evidence="15" type="ORF">BGP84_15445</name>
</gene>
<evidence type="ECO:0000256" key="6">
    <source>
        <dbReference type="ARBA" id="ARBA00022692"/>
    </source>
</evidence>
<feature type="transmembrane region" description="Helical" evidence="12">
    <location>
        <begin position="192"/>
        <end position="216"/>
    </location>
</feature>
<evidence type="ECO:0000256" key="8">
    <source>
        <dbReference type="ARBA" id="ARBA00022958"/>
    </source>
</evidence>
<keyword evidence="5 12" id="KW-0633">Potassium transport</keyword>
<feature type="transmembrane region" description="Helical" evidence="12">
    <location>
        <begin position="410"/>
        <end position="431"/>
    </location>
</feature>
<dbReference type="PANTHER" id="PTHR30540">
    <property type="entry name" value="OSMOTIC STRESS POTASSIUM TRANSPORTER"/>
    <property type="match status" value="1"/>
</dbReference>
<comment type="caution">
    <text evidence="15">The sequence shown here is derived from an EMBL/GenBank/DDBJ whole genome shotgun (WGS) entry which is preliminary data.</text>
</comment>
<reference evidence="15 16" key="1">
    <citation type="submission" date="2016-08" db="EMBL/GenBank/DDBJ databases">
        <authorList>
            <person name="Seilhamer J.J."/>
        </authorList>
    </citation>
    <scope>NUCLEOTIDE SEQUENCE [LARGE SCALE GENOMIC DNA]</scope>
    <source>
        <strain evidence="15 16">KH-21-114</strain>
    </source>
</reference>
<evidence type="ECO:0000259" key="13">
    <source>
        <dbReference type="Pfam" id="PF02705"/>
    </source>
</evidence>
<dbReference type="Pfam" id="PF02705">
    <property type="entry name" value="K_trans"/>
    <property type="match status" value="1"/>
</dbReference>
<evidence type="ECO:0000256" key="5">
    <source>
        <dbReference type="ARBA" id="ARBA00022538"/>
    </source>
</evidence>
<evidence type="ECO:0000259" key="14">
    <source>
        <dbReference type="Pfam" id="PF22776"/>
    </source>
</evidence>
<feature type="transmembrane region" description="Helical" evidence="12">
    <location>
        <begin position="386"/>
        <end position="404"/>
    </location>
</feature>
<feature type="transmembrane region" description="Helical" evidence="12">
    <location>
        <begin position="328"/>
        <end position="348"/>
    </location>
</feature>
<keyword evidence="8 12" id="KW-0630">Potassium</keyword>
<feature type="domain" description="K+ potassium transporter C-terminal" evidence="14">
    <location>
        <begin position="465"/>
        <end position="613"/>
    </location>
</feature>
<evidence type="ECO:0000256" key="1">
    <source>
        <dbReference type="ARBA" id="ARBA00004141"/>
    </source>
</evidence>
<comment type="function">
    <text evidence="12">Transport of potassium into the cell. Likely operates as a K(+):H(+) symporter.</text>
</comment>
<feature type="transmembrane region" description="Helical" evidence="12">
    <location>
        <begin position="278"/>
        <end position="307"/>
    </location>
</feature>
<dbReference type="EMBL" id="MINH01000019">
    <property type="protein sequence ID" value="POG11058.1"/>
    <property type="molecule type" value="Genomic_DNA"/>
</dbReference>
<dbReference type="PANTHER" id="PTHR30540:SF79">
    <property type="entry name" value="LOW AFFINITY POTASSIUM TRANSPORT SYSTEM PROTEIN KUP"/>
    <property type="match status" value="1"/>
</dbReference>
<evidence type="ECO:0000256" key="3">
    <source>
        <dbReference type="ARBA" id="ARBA00022448"/>
    </source>
</evidence>
<keyword evidence="6 12" id="KW-0812">Transmembrane</keyword>
<comment type="catalytic activity">
    <reaction evidence="12">
        <text>K(+)(in) + H(+)(in) = K(+)(out) + H(+)(out)</text>
        <dbReference type="Rhea" id="RHEA:28490"/>
        <dbReference type="ChEBI" id="CHEBI:15378"/>
        <dbReference type="ChEBI" id="CHEBI:29103"/>
    </reaction>
</comment>
<evidence type="ECO:0000313" key="16">
    <source>
        <dbReference type="Proteomes" id="UP000237230"/>
    </source>
</evidence>
<keyword evidence="4 12" id="KW-1003">Cell membrane</keyword>
<proteinExistence type="inferred from homology"/>
<dbReference type="InterPro" id="IPR053951">
    <property type="entry name" value="K_trans_N"/>
</dbReference>
<keyword evidence="9 12" id="KW-1133">Transmembrane helix</keyword>
<feature type="transmembrane region" description="Helical" evidence="12">
    <location>
        <begin position="92"/>
        <end position="110"/>
    </location>
</feature>
<comment type="similarity">
    <text evidence="2 12">Belongs to the HAK/KUP transporter (TC 2.A.72) family.</text>
</comment>
<dbReference type="RefSeq" id="WP_374755306.1">
    <property type="nucleotide sequence ID" value="NZ_MINH01000019.1"/>
</dbReference>
<feature type="transmembrane region" description="Helical" evidence="12">
    <location>
        <begin position="160"/>
        <end position="180"/>
    </location>
</feature>
<feature type="domain" description="K+ potassium transporter integral membrane" evidence="13">
    <location>
        <begin position="2"/>
        <end position="454"/>
    </location>
</feature>
<keyword evidence="10 12" id="KW-0406">Ion transport</keyword>
<organism evidence="15 16">
    <name type="scientific">Pseudomonas putida</name>
    <name type="common">Arthrobacter siderocapsulatus</name>
    <dbReference type="NCBI Taxonomy" id="303"/>
    <lineage>
        <taxon>Bacteria</taxon>
        <taxon>Pseudomonadati</taxon>
        <taxon>Pseudomonadota</taxon>
        <taxon>Gammaproteobacteria</taxon>
        <taxon>Pseudomonadales</taxon>
        <taxon>Pseudomonadaceae</taxon>
        <taxon>Pseudomonas</taxon>
    </lineage>
</organism>
<evidence type="ECO:0000256" key="7">
    <source>
        <dbReference type="ARBA" id="ARBA00022847"/>
    </source>
</evidence>
<feature type="transmembrane region" description="Helical" evidence="12">
    <location>
        <begin position="38"/>
        <end position="59"/>
    </location>
</feature>
<keyword evidence="7 12" id="KW-0769">Symport</keyword>
<evidence type="ECO:0000256" key="12">
    <source>
        <dbReference type="HAMAP-Rule" id="MF_01522"/>
    </source>
</evidence>
<dbReference type="HAMAP" id="MF_01522">
    <property type="entry name" value="Kup"/>
    <property type="match status" value="1"/>
</dbReference>
<dbReference type="GO" id="GO:0005886">
    <property type="term" value="C:plasma membrane"/>
    <property type="evidence" value="ECO:0007669"/>
    <property type="project" value="UniProtKB-SubCell"/>
</dbReference>
<name>A0A2S3X7I1_PSEPU</name>
<dbReference type="Pfam" id="PF22776">
    <property type="entry name" value="K_trans_C"/>
    <property type="match status" value="1"/>
</dbReference>
<protein>
    <recommendedName>
        <fullName evidence="12">Probable potassium transport system protein Kup</fullName>
    </recommendedName>
</protein>
<evidence type="ECO:0000313" key="15">
    <source>
        <dbReference type="EMBL" id="POG11058.1"/>
    </source>
</evidence>
<sequence>MLVAAVGVVYGDIGTSPLYTLKEVFAGHYGVQANSAGVLGVLSLVFWSLLWVVSLKYVLFILRADNQGEGGIMALTALAHRAAAPYKRLSKVLVLLGLFGAALFYGDSMITPAVSVLSAVEGLQLAFDGIEHWVVPLAVLLLVALFLIQKHGTARIGILFGPIMVLWFVVLGALGIHGIVQRPEVLQALNPAWAVKFFLLHPGMGVAILGAVVLALTGAEALYADMGHFGRKPIARAWFLLVLPGLVLNYFGQGALILGNPQAVRNPFYLLAPDWALLPMVGLATLATIIASQAVISGAFSLTRQAIQLGYVPRMFIQHTSSEEQGQVYIGMVNWALMVGVVLLVVGFESSGALAAAYGVAVTGTMLITTLLASAVVLLLWKAPRWLAVPMLLAFLLVDSLYFAANAPKIFQGGAFPVIAGVALFVLMTTWKRGRTIIVERLDESSLPLELFIASLQAQPPHRVSGTAVFLSARPEAVPHALLHNLLHNQVLHEQVVLLTVVFEDEPRVSVARRCEVEAFGDGFFRVCLHFGFIEEPDVPLALSRCQRAGLDFGPMRTTYFLSRETVIAGKQQGMARWREHLFAFLLKNANSTLRYFKLPLNRVIELGTQVEM</sequence>
<keyword evidence="11 12" id="KW-0472">Membrane</keyword>
<dbReference type="AlphaFoldDB" id="A0A2S3X7I1"/>
<accession>A0A2S3X7I1</accession>
<dbReference type="GO" id="GO:0015079">
    <property type="term" value="F:potassium ion transmembrane transporter activity"/>
    <property type="evidence" value="ECO:0007669"/>
    <property type="project" value="UniProtKB-UniRule"/>
</dbReference>
<comment type="subcellular location">
    <subcellularLocation>
        <location evidence="12">Cell membrane</location>
        <topology evidence="12">Multi-pass membrane protein</topology>
    </subcellularLocation>
    <subcellularLocation>
        <location evidence="1">Membrane</location>
        <topology evidence="1">Multi-pass membrane protein</topology>
    </subcellularLocation>
</comment>
<feature type="transmembrane region" description="Helical" evidence="12">
    <location>
        <begin position="130"/>
        <end position="148"/>
    </location>
</feature>
<feature type="transmembrane region" description="Helical" evidence="12">
    <location>
        <begin position="237"/>
        <end position="258"/>
    </location>
</feature>
<dbReference type="InterPro" id="IPR053952">
    <property type="entry name" value="K_trans_C"/>
</dbReference>
<dbReference type="InterPro" id="IPR003855">
    <property type="entry name" value="K+_transporter"/>
</dbReference>